<feature type="domain" description="4Fe-4S" evidence="6">
    <location>
        <begin position="357"/>
        <end position="419"/>
    </location>
</feature>
<dbReference type="Gene3D" id="3.30.450.20">
    <property type="entry name" value="PAS domain"/>
    <property type="match status" value="1"/>
</dbReference>
<keyword evidence="4" id="KW-0411">Iron-sulfur</keyword>
<keyword evidence="3" id="KW-0408">Iron</keyword>
<dbReference type="EMBL" id="QKMR01000021">
    <property type="protein sequence ID" value="PYG85864.1"/>
    <property type="molecule type" value="Genomic_DNA"/>
</dbReference>
<dbReference type="Pfam" id="PF04060">
    <property type="entry name" value="FeS"/>
    <property type="match status" value="1"/>
</dbReference>
<gene>
    <name evidence="7" type="ORF">LY28_03015</name>
</gene>
<keyword evidence="8" id="KW-1185">Reference proteome</keyword>
<dbReference type="Pfam" id="PF00989">
    <property type="entry name" value="PAS"/>
    <property type="match status" value="1"/>
</dbReference>
<dbReference type="Gene3D" id="1.10.15.40">
    <property type="entry name" value="Electron transport complex subunit B, putative Fe-S cluster"/>
    <property type="match status" value="1"/>
</dbReference>
<dbReference type="InterPro" id="IPR035965">
    <property type="entry name" value="PAS-like_dom_sf"/>
</dbReference>
<dbReference type="RefSeq" id="WP_110462995.1">
    <property type="nucleotide sequence ID" value="NZ_QKMR01000021.1"/>
</dbReference>
<dbReference type="Gene3D" id="3.40.950.10">
    <property type="entry name" value="Fe-only Hydrogenase (Larger Subunit), Chain L, domain 3"/>
    <property type="match status" value="1"/>
</dbReference>
<name>A0A318XL94_9FIRM</name>
<dbReference type="OrthoDB" id="9798098at2"/>
<dbReference type="SMART" id="SM00091">
    <property type="entry name" value="PAS"/>
    <property type="match status" value="1"/>
</dbReference>
<dbReference type="AlphaFoldDB" id="A0A318XL94"/>
<evidence type="ECO:0000313" key="8">
    <source>
        <dbReference type="Proteomes" id="UP000248132"/>
    </source>
</evidence>
<dbReference type="SUPFAM" id="SSF54862">
    <property type="entry name" value="4Fe-4S ferredoxins"/>
    <property type="match status" value="1"/>
</dbReference>
<feature type="domain" description="4Fe-4S ferredoxin-type" evidence="5">
    <location>
        <begin position="31"/>
        <end position="60"/>
    </location>
</feature>
<evidence type="ECO:0000259" key="6">
    <source>
        <dbReference type="PROSITE" id="PS51656"/>
    </source>
</evidence>
<evidence type="ECO:0000313" key="7">
    <source>
        <dbReference type="EMBL" id="PYG85864.1"/>
    </source>
</evidence>
<dbReference type="PROSITE" id="PS51379">
    <property type="entry name" value="4FE4S_FER_2"/>
    <property type="match status" value="2"/>
</dbReference>
<dbReference type="GO" id="GO:0006355">
    <property type="term" value="P:regulation of DNA-templated transcription"/>
    <property type="evidence" value="ECO:0007669"/>
    <property type="project" value="InterPro"/>
</dbReference>
<dbReference type="InterPro" id="IPR017896">
    <property type="entry name" value="4Fe4S_Fe-S-bd"/>
</dbReference>
<dbReference type="GO" id="GO:0051539">
    <property type="term" value="F:4 iron, 4 sulfur cluster binding"/>
    <property type="evidence" value="ECO:0007669"/>
    <property type="project" value="UniProtKB-KW"/>
</dbReference>
<dbReference type="InterPro" id="IPR013767">
    <property type="entry name" value="PAS_fold"/>
</dbReference>
<dbReference type="InterPro" id="IPR000014">
    <property type="entry name" value="PAS"/>
</dbReference>
<proteinExistence type="predicted"/>
<dbReference type="Gene3D" id="3.30.70.20">
    <property type="match status" value="1"/>
</dbReference>
<keyword evidence="2" id="KW-0479">Metal-binding</keyword>
<dbReference type="Pfam" id="PF13237">
    <property type="entry name" value="Fer4_10"/>
    <property type="match status" value="1"/>
</dbReference>
<dbReference type="PROSITE" id="PS51656">
    <property type="entry name" value="4FE4S"/>
    <property type="match status" value="1"/>
</dbReference>
<dbReference type="InterPro" id="IPR009016">
    <property type="entry name" value="Fe_hydrogenase"/>
</dbReference>
<dbReference type="SUPFAM" id="SSF55785">
    <property type="entry name" value="PYP-like sensor domain (PAS domain)"/>
    <property type="match status" value="1"/>
</dbReference>
<protein>
    <submittedName>
        <fullName evidence="7">Iron only hydrogenase large subunit-like protein</fullName>
    </submittedName>
</protein>
<dbReference type="InterPro" id="IPR050340">
    <property type="entry name" value="Cytosolic_Fe-S_CAF"/>
</dbReference>
<evidence type="ECO:0000256" key="2">
    <source>
        <dbReference type="ARBA" id="ARBA00022723"/>
    </source>
</evidence>
<comment type="caution">
    <text evidence="7">The sequence shown here is derived from an EMBL/GenBank/DDBJ whole genome shotgun (WGS) entry which is preliminary data.</text>
</comment>
<keyword evidence="1" id="KW-0004">4Fe-4S</keyword>
<accession>A0A318XL94</accession>
<evidence type="ECO:0000256" key="3">
    <source>
        <dbReference type="ARBA" id="ARBA00023004"/>
    </source>
</evidence>
<dbReference type="InterPro" id="IPR004108">
    <property type="entry name" value="Fe_hydrogenase_lsu_C"/>
</dbReference>
<dbReference type="PROSITE" id="PS00198">
    <property type="entry name" value="4FE4S_FER_1"/>
    <property type="match status" value="1"/>
</dbReference>
<evidence type="ECO:0000256" key="1">
    <source>
        <dbReference type="ARBA" id="ARBA00022485"/>
    </source>
</evidence>
<dbReference type="Proteomes" id="UP000248132">
    <property type="component" value="Unassembled WGS sequence"/>
</dbReference>
<dbReference type="PANTHER" id="PTHR11615">
    <property type="entry name" value="NITRATE, FORMATE, IRON DEHYDROGENASE"/>
    <property type="match status" value="1"/>
</dbReference>
<feature type="domain" description="4Fe-4S ferredoxin-type" evidence="5">
    <location>
        <begin position="2"/>
        <end position="30"/>
    </location>
</feature>
<dbReference type="CDD" id="cd00130">
    <property type="entry name" value="PAS"/>
    <property type="match status" value="1"/>
</dbReference>
<dbReference type="SUPFAM" id="SSF53920">
    <property type="entry name" value="Fe-only hydrogenase"/>
    <property type="match status" value="1"/>
</dbReference>
<evidence type="ECO:0000259" key="5">
    <source>
        <dbReference type="PROSITE" id="PS51379"/>
    </source>
</evidence>
<organism evidence="7 8">
    <name type="scientific">Ruminiclostridium sufflavum DSM 19573</name>
    <dbReference type="NCBI Taxonomy" id="1121337"/>
    <lineage>
        <taxon>Bacteria</taxon>
        <taxon>Bacillati</taxon>
        <taxon>Bacillota</taxon>
        <taxon>Clostridia</taxon>
        <taxon>Eubacteriales</taxon>
        <taxon>Oscillospiraceae</taxon>
        <taxon>Ruminiclostridium</taxon>
    </lineage>
</organism>
<dbReference type="GO" id="GO:0046872">
    <property type="term" value="F:metal ion binding"/>
    <property type="evidence" value="ECO:0007669"/>
    <property type="project" value="UniProtKB-KW"/>
</dbReference>
<evidence type="ECO:0000256" key="4">
    <source>
        <dbReference type="ARBA" id="ARBA00023014"/>
    </source>
</evidence>
<dbReference type="InterPro" id="IPR007202">
    <property type="entry name" value="4Fe-4S_dom"/>
</dbReference>
<dbReference type="InterPro" id="IPR017900">
    <property type="entry name" value="4Fe4S_Fe_S_CS"/>
</dbReference>
<reference evidence="7 8" key="1">
    <citation type="submission" date="2018-06" db="EMBL/GenBank/DDBJ databases">
        <title>Genomic Encyclopedia of Type Strains, Phase I: the one thousand microbial genomes (KMG-I) project.</title>
        <authorList>
            <person name="Kyrpides N."/>
        </authorList>
    </citation>
    <scope>NUCLEOTIDE SEQUENCE [LARGE SCALE GENOMIC DNA]</scope>
    <source>
        <strain evidence="7 8">DSM 19573</strain>
    </source>
</reference>
<sequence>MSIIQFKEANCKNCYKCIRSCPVNAIAFKNDQAEIIHDECIMCGRCLSVCPQNAKSVNSDIDKVRKFIGKKEKVYVSLAPSFISAFDHDERWLYCALKKLGFTHIEGTANGAYQVSRQYERLLHKKEMKNIITSCCPSIIFLIEKYYPQLMNQLAPVVSPMIAHAKMMRETYGSRIRVVFIGPCISKKDECNDLQNENQIDAVLTFEDLDNWFEEEGFYQSDEVQEEISNFDNIARIYPVPGGILKTIGRNYKKNYKTISVDGIERCKEILDSMVDGDISNYFIEMSSCTGGCIAGPCIKNIKGGFLTSRERLLEYAKRAALNSGSSSVKSIMSATKLDFSKRFVDKSKKIEMPSEDVIQGILNSIGKFSRDKELNCGACGYHSCREKALAVYLGKAQVHMCLPYMRERAESISNIIINNTPNAIFALDKNLNIQEANTTAQKMFNKSNQYFEGRNIVEILTCDKFEQVLESGENIYDEKYTYDDYSMVVKQSIINVSKHNTVIVIINDITEEEAQRQRTLESRSQNIDITQKVIEKQMRVAQEIASLLGETTAETKVALTKLKNSIMSEIGDMK</sequence>
<dbReference type="Pfam" id="PF02906">
    <property type="entry name" value="Fe_hyd_lg_C"/>
    <property type="match status" value="1"/>
</dbReference>